<dbReference type="InterPro" id="IPR001279">
    <property type="entry name" value="Metallo-B-lactamas"/>
</dbReference>
<gene>
    <name evidence="2" type="ORF">C1280_02610</name>
</gene>
<dbReference type="Gene3D" id="3.60.15.10">
    <property type="entry name" value="Ribonuclease Z/Hydroxyacylglutathione hydrolase-like"/>
    <property type="match status" value="1"/>
</dbReference>
<protein>
    <submittedName>
        <fullName evidence="2">Metal-dependent hydrolase</fullName>
    </submittedName>
</protein>
<keyword evidence="2" id="KW-0378">Hydrolase</keyword>
<feature type="domain" description="Metallo-beta-lactamase" evidence="1">
    <location>
        <begin position="73"/>
        <end position="269"/>
    </location>
</feature>
<keyword evidence="3" id="KW-1185">Reference proteome</keyword>
<sequence>MGSVDSARFAKGPDMLPDRPVDNAPYHTITHAGLTIEGWSRAAVQSYWRIPELKIGFDLGAQPWDFMGTPNWFVSHTHLDHVAALPVYVARRRMMKMDPPTVYVPAEGLEDVKKLMAVMHRLDRGRQLAHLKGLTAGDEIELTREHVVTVFNTVHTIPSRGFVVWERRNKLKDEYIGLPGDKIKELKLAGTAITREVRIPIVAYTGDTAPAGLDACPACFDAKILITEMSFVRAAHRRDKIHKFGHMHLDDFVERAQRFKNELIIAGHFSTRYHPNEVRKLLDNKLPADLKARMRFWV</sequence>
<dbReference type="Proteomes" id="UP000245802">
    <property type="component" value="Chromosome"/>
</dbReference>
<reference evidence="2 3" key="1">
    <citation type="submission" date="2018-01" db="EMBL/GenBank/DDBJ databases">
        <title>G. obscuriglobus.</title>
        <authorList>
            <person name="Franke J."/>
            <person name="Blomberg W."/>
            <person name="Selmecki A."/>
        </authorList>
    </citation>
    <scope>NUCLEOTIDE SEQUENCE [LARGE SCALE GENOMIC DNA]</scope>
    <source>
        <strain evidence="2 3">DSM 5831</strain>
    </source>
</reference>
<evidence type="ECO:0000313" key="2">
    <source>
        <dbReference type="EMBL" id="AWM36006.1"/>
    </source>
</evidence>
<dbReference type="EMBL" id="CP025958">
    <property type="protein sequence ID" value="AWM36006.1"/>
    <property type="molecule type" value="Genomic_DNA"/>
</dbReference>
<dbReference type="AlphaFoldDB" id="A0A2Z3GX68"/>
<evidence type="ECO:0000259" key="1">
    <source>
        <dbReference type="Pfam" id="PF12706"/>
    </source>
</evidence>
<dbReference type="KEGG" id="gog:C1280_02610"/>
<dbReference type="PANTHER" id="PTHR46504:SF2">
    <property type="entry name" value="TRNASE Z TRZ1"/>
    <property type="match status" value="1"/>
</dbReference>
<dbReference type="Pfam" id="PF12706">
    <property type="entry name" value="Lactamase_B_2"/>
    <property type="match status" value="1"/>
</dbReference>
<evidence type="ECO:0000313" key="3">
    <source>
        <dbReference type="Proteomes" id="UP000245802"/>
    </source>
</evidence>
<dbReference type="GO" id="GO:0016787">
    <property type="term" value="F:hydrolase activity"/>
    <property type="evidence" value="ECO:0007669"/>
    <property type="project" value="UniProtKB-KW"/>
</dbReference>
<dbReference type="OrthoDB" id="9800940at2"/>
<accession>A0A2Z3GX68</accession>
<organism evidence="2 3">
    <name type="scientific">Gemmata obscuriglobus</name>
    <dbReference type="NCBI Taxonomy" id="114"/>
    <lineage>
        <taxon>Bacteria</taxon>
        <taxon>Pseudomonadati</taxon>
        <taxon>Planctomycetota</taxon>
        <taxon>Planctomycetia</taxon>
        <taxon>Gemmatales</taxon>
        <taxon>Gemmataceae</taxon>
        <taxon>Gemmata</taxon>
    </lineage>
</organism>
<proteinExistence type="predicted"/>
<dbReference type="SUPFAM" id="SSF56281">
    <property type="entry name" value="Metallo-hydrolase/oxidoreductase"/>
    <property type="match status" value="1"/>
</dbReference>
<dbReference type="PANTHER" id="PTHR46504">
    <property type="entry name" value="TRNASE Z TRZ1"/>
    <property type="match status" value="1"/>
</dbReference>
<name>A0A2Z3GX68_9BACT</name>
<dbReference type="InterPro" id="IPR036866">
    <property type="entry name" value="RibonucZ/Hydroxyglut_hydro"/>
</dbReference>